<dbReference type="Gene3D" id="3.40.1190.20">
    <property type="match status" value="1"/>
</dbReference>
<reference evidence="6" key="1">
    <citation type="submission" date="2021-05" db="EMBL/GenBank/DDBJ databases">
        <title>Direct Submission.</title>
        <authorList>
            <person name="Li K."/>
            <person name="Gao J."/>
        </authorList>
    </citation>
    <scope>NUCLEOTIDE SEQUENCE [LARGE SCALE GENOMIC DNA]</scope>
    <source>
        <strain evidence="6">MG62</strain>
    </source>
</reference>
<evidence type="ECO:0000256" key="1">
    <source>
        <dbReference type="ARBA" id="ARBA00010688"/>
    </source>
</evidence>
<keyword evidence="6" id="KW-1185">Reference proteome</keyword>
<dbReference type="Proteomes" id="UP000679629">
    <property type="component" value="Chromosome"/>
</dbReference>
<dbReference type="InterPro" id="IPR029056">
    <property type="entry name" value="Ribokinase-like"/>
</dbReference>
<organism evidence="5 6">
    <name type="scientific">Streptomyces koelreuteriae</name>
    <dbReference type="NCBI Taxonomy" id="2838015"/>
    <lineage>
        <taxon>Bacteria</taxon>
        <taxon>Bacillati</taxon>
        <taxon>Actinomycetota</taxon>
        <taxon>Actinomycetes</taxon>
        <taxon>Kitasatosporales</taxon>
        <taxon>Streptomycetaceae</taxon>
        <taxon>Streptomyces</taxon>
    </lineage>
</organism>
<sequence>MTDVLTFGEALVTLRADRPIRSGGALHMSVAGAEVNVAIGLARLGHRARWVGCTSRDEFGALVLRTLRAENVDVANVEQAEGPTGLAVFESRIADVTRVSYHRSGSAGSRLTPRHLKAPLREGARVVHMTGITAALGHGPLRAVRTAVSAVRASGATLCLDVNYRAKLWSRETATAALRPLAAQADILVASDDELALAAPGGTVTEAQQVEALLACGVREIVVKRGAEGAEVFNASGAVARPALDVPVEDTVGAGDAFVAGYLSALLDGEPIDRRLERAVTLGAFAVASRGDWEGLPVREELGLVHAVPGSTLR</sequence>
<keyword evidence="3 5" id="KW-0418">Kinase</keyword>
<dbReference type="PANTHER" id="PTHR43320">
    <property type="entry name" value="SUGAR KINASE"/>
    <property type="match status" value="1"/>
</dbReference>
<evidence type="ECO:0000256" key="3">
    <source>
        <dbReference type="ARBA" id="ARBA00022777"/>
    </source>
</evidence>
<evidence type="ECO:0000256" key="2">
    <source>
        <dbReference type="ARBA" id="ARBA00022679"/>
    </source>
</evidence>
<protein>
    <submittedName>
        <fullName evidence="5">Sugar kinase</fullName>
    </submittedName>
</protein>
<dbReference type="CDD" id="cd01166">
    <property type="entry name" value="KdgK"/>
    <property type="match status" value="1"/>
</dbReference>
<dbReference type="PROSITE" id="PS00584">
    <property type="entry name" value="PFKB_KINASES_2"/>
    <property type="match status" value="1"/>
</dbReference>
<dbReference type="GO" id="GO:0016301">
    <property type="term" value="F:kinase activity"/>
    <property type="evidence" value="ECO:0007669"/>
    <property type="project" value="UniProtKB-KW"/>
</dbReference>
<gene>
    <name evidence="5" type="ORF">KJK29_33880</name>
</gene>
<dbReference type="InterPro" id="IPR011611">
    <property type="entry name" value="PfkB_dom"/>
</dbReference>
<evidence type="ECO:0000259" key="4">
    <source>
        <dbReference type="Pfam" id="PF00294"/>
    </source>
</evidence>
<comment type="similarity">
    <text evidence="1">Belongs to the carbohydrate kinase PfkB family.</text>
</comment>
<dbReference type="SUPFAM" id="SSF53613">
    <property type="entry name" value="Ribokinase-like"/>
    <property type="match status" value="1"/>
</dbReference>
<dbReference type="Pfam" id="PF00294">
    <property type="entry name" value="PfkB"/>
    <property type="match status" value="1"/>
</dbReference>
<dbReference type="RefSeq" id="WP_215122971.1">
    <property type="nucleotide sequence ID" value="NZ_CP075896.1"/>
</dbReference>
<evidence type="ECO:0000313" key="6">
    <source>
        <dbReference type="Proteomes" id="UP000679629"/>
    </source>
</evidence>
<dbReference type="EMBL" id="CP075896">
    <property type="protein sequence ID" value="QWB27185.1"/>
    <property type="molecule type" value="Genomic_DNA"/>
</dbReference>
<dbReference type="InterPro" id="IPR052700">
    <property type="entry name" value="Carb_kinase_PfkB-like"/>
</dbReference>
<feature type="domain" description="Carbohydrate kinase PfkB" evidence="4">
    <location>
        <begin position="1"/>
        <end position="297"/>
    </location>
</feature>
<proteinExistence type="inferred from homology"/>
<keyword evidence="2" id="KW-0808">Transferase</keyword>
<name>A0ABX8G0Y9_9ACTN</name>
<dbReference type="PANTHER" id="PTHR43320:SF2">
    <property type="entry name" value="2-DEHYDRO-3-DEOXYGLUCONOKINASE_2-DEHYDRO-3-DEOXYGALACTONOKINASE"/>
    <property type="match status" value="1"/>
</dbReference>
<dbReference type="InterPro" id="IPR002173">
    <property type="entry name" value="Carboh/pur_kinase_PfkB_CS"/>
</dbReference>
<accession>A0ABX8G0Y9</accession>
<evidence type="ECO:0000313" key="5">
    <source>
        <dbReference type="EMBL" id="QWB27185.1"/>
    </source>
</evidence>